<dbReference type="CDD" id="cd05013">
    <property type="entry name" value="SIS_RpiR"/>
    <property type="match status" value="1"/>
</dbReference>
<proteinExistence type="predicted"/>
<evidence type="ECO:0000313" key="7">
    <source>
        <dbReference type="Proteomes" id="UP000231553"/>
    </source>
</evidence>
<evidence type="ECO:0000313" key="6">
    <source>
        <dbReference type="EMBL" id="PJE35080.1"/>
    </source>
</evidence>
<keyword evidence="3" id="KW-0804">Transcription</keyword>
<organism evidence="6 7">
    <name type="scientific">Pseudooceanicola lipolyticus</name>
    <dbReference type="NCBI Taxonomy" id="2029104"/>
    <lineage>
        <taxon>Bacteria</taxon>
        <taxon>Pseudomonadati</taxon>
        <taxon>Pseudomonadota</taxon>
        <taxon>Alphaproteobacteria</taxon>
        <taxon>Rhodobacterales</taxon>
        <taxon>Paracoccaceae</taxon>
        <taxon>Pseudooceanicola</taxon>
    </lineage>
</organism>
<dbReference type="Pfam" id="PF01418">
    <property type="entry name" value="HTH_6"/>
    <property type="match status" value="1"/>
</dbReference>
<keyword evidence="2" id="KW-0238">DNA-binding</keyword>
<dbReference type="SUPFAM" id="SSF53697">
    <property type="entry name" value="SIS domain"/>
    <property type="match status" value="1"/>
</dbReference>
<keyword evidence="7" id="KW-1185">Reference proteome</keyword>
<evidence type="ECO:0000259" key="5">
    <source>
        <dbReference type="PROSITE" id="PS51464"/>
    </source>
</evidence>
<dbReference type="PROSITE" id="PS51464">
    <property type="entry name" value="SIS"/>
    <property type="match status" value="1"/>
</dbReference>
<dbReference type="Proteomes" id="UP000231553">
    <property type="component" value="Unassembled WGS sequence"/>
</dbReference>
<comment type="caution">
    <text evidence="6">The sequence shown here is derived from an EMBL/GenBank/DDBJ whole genome shotgun (WGS) entry which is preliminary data.</text>
</comment>
<dbReference type="InterPro" id="IPR035472">
    <property type="entry name" value="RpiR-like_SIS"/>
</dbReference>
<sequence>MAQTAQERIRKVHDTLTRAERQLAGTILENYPMSGLGSITRLAEKSGVSSPTVARMVQKLGYSGFPEFQAALRDELEAQITGPIAKREMWSKAAPQGHILNRFTDAVIGNIRQTLASVPPGEFDAVAALLADESRAVYIAGGRITHALSEYLHLHLQVIRRHVQHIRTTSNAWPHALLDLEAGDVVVIYDIRRYENSTLKLAEIAAAKGAKTVLITDQWQSPIARHADYAFNCRIEVPSAWDSTVTLMLLSETLIAAVQEAAWERTRDRMGALEEIFDATKIFRKFV</sequence>
<dbReference type="Gene3D" id="3.40.50.10490">
    <property type="entry name" value="Glucose-6-phosphate isomerase like protein, domain 1"/>
    <property type="match status" value="1"/>
</dbReference>
<dbReference type="InterPro" id="IPR001347">
    <property type="entry name" value="SIS_dom"/>
</dbReference>
<dbReference type="Gene3D" id="1.10.10.10">
    <property type="entry name" value="Winged helix-like DNA-binding domain superfamily/Winged helix DNA-binding domain"/>
    <property type="match status" value="1"/>
</dbReference>
<dbReference type="InterPro" id="IPR046348">
    <property type="entry name" value="SIS_dom_sf"/>
</dbReference>
<dbReference type="InterPro" id="IPR047640">
    <property type="entry name" value="RpiR-like"/>
</dbReference>
<dbReference type="AlphaFoldDB" id="A0A2M8IX24"/>
<evidence type="ECO:0000259" key="4">
    <source>
        <dbReference type="PROSITE" id="PS51071"/>
    </source>
</evidence>
<dbReference type="Pfam" id="PF01380">
    <property type="entry name" value="SIS"/>
    <property type="match status" value="1"/>
</dbReference>
<dbReference type="InterPro" id="IPR009057">
    <property type="entry name" value="Homeodomain-like_sf"/>
</dbReference>
<dbReference type="GO" id="GO:0003677">
    <property type="term" value="F:DNA binding"/>
    <property type="evidence" value="ECO:0007669"/>
    <property type="project" value="UniProtKB-KW"/>
</dbReference>
<dbReference type="PANTHER" id="PTHR30514:SF18">
    <property type="entry name" value="RPIR-FAMILY TRANSCRIPTIONAL REGULATOR"/>
    <property type="match status" value="1"/>
</dbReference>
<evidence type="ECO:0000256" key="2">
    <source>
        <dbReference type="ARBA" id="ARBA00023125"/>
    </source>
</evidence>
<protein>
    <submittedName>
        <fullName evidence="6">RpiR family transcriptional regulator</fullName>
    </submittedName>
</protein>
<feature type="domain" description="HTH rpiR-type" evidence="4">
    <location>
        <begin position="3"/>
        <end position="79"/>
    </location>
</feature>
<dbReference type="OrthoDB" id="3574600at2"/>
<dbReference type="InterPro" id="IPR000281">
    <property type="entry name" value="HTH_RpiR"/>
</dbReference>
<dbReference type="RefSeq" id="WP_100164010.1">
    <property type="nucleotide sequence ID" value="NZ_PGTB01000116.1"/>
</dbReference>
<feature type="domain" description="SIS" evidence="5">
    <location>
        <begin position="126"/>
        <end position="264"/>
    </location>
</feature>
<dbReference type="PROSITE" id="PS51071">
    <property type="entry name" value="HTH_RPIR"/>
    <property type="match status" value="1"/>
</dbReference>
<dbReference type="PANTHER" id="PTHR30514">
    <property type="entry name" value="GLUCOKINASE"/>
    <property type="match status" value="1"/>
</dbReference>
<evidence type="ECO:0000256" key="1">
    <source>
        <dbReference type="ARBA" id="ARBA00023015"/>
    </source>
</evidence>
<evidence type="ECO:0000256" key="3">
    <source>
        <dbReference type="ARBA" id="ARBA00023163"/>
    </source>
</evidence>
<dbReference type="GO" id="GO:1901135">
    <property type="term" value="P:carbohydrate derivative metabolic process"/>
    <property type="evidence" value="ECO:0007669"/>
    <property type="project" value="InterPro"/>
</dbReference>
<dbReference type="GO" id="GO:0003700">
    <property type="term" value="F:DNA-binding transcription factor activity"/>
    <property type="evidence" value="ECO:0007669"/>
    <property type="project" value="InterPro"/>
</dbReference>
<dbReference type="SUPFAM" id="SSF46689">
    <property type="entry name" value="Homeodomain-like"/>
    <property type="match status" value="1"/>
</dbReference>
<reference evidence="6 7" key="1">
    <citation type="journal article" date="2018" name="Int. J. Syst. Evol. Microbiol.">
        <title>Pseudooceanicola lipolyticus sp. nov., a marine alphaproteobacterium, reclassification of Oceanicola flagellatus as Pseudooceanicola flagellatus comb. nov. and emended description of the genus Pseudooceanicola.</title>
        <authorList>
            <person name="Huang M.-M."/>
            <person name="Guo L.-L."/>
            <person name="Wu Y.-H."/>
            <person name="Lai Q.-L."/>
            <person name="Shao Z.-Z."/>
            <person name="Wang C.-S."/>
            <person name="Wu M."/>
            <person name="Xu X.-W."/>
        </authorList>
    </citation>
    <scope>NUCLEOTIDE SEQUENCE [LARGE SCALE GENOMIC DNA]</scope>
    <source>
        <strain evidence="6 7">157</strain>
    </source>
</reference>
<dbReference type="EMBL" id="PGTB01000116">
    <property type="protein sequence ID" value="PJE35080.1"/>
    <property type="molecule type" value="Genomic_DNA"/>
</dbReference>
<keyword evidence="1" id="KW-0805">Transcription regulation</keyword>
<name>A0A2M8IX24_9RHOB</name>
<gene>
    <name evidence="6" type="ORF">CVM52_18985</name>
</gene>
<dbReference type="InterPro" id="IPR036388">
    <property type="entry name" value="WH-like_DNA-bd_sf"/>
</dbReference>
<dbReference type="GO" id="GO:0097367">
    <property type="term" value="F:carbohydrate derivative binding"/>
    <property type="evidence" value="ECO:0007669"/>
    <property type="project" value="InterPro"/>
</dbReference>
<accession>A0A2M8IX24</accession>